<proteinExistence type="inferred from homology"/>
<comment type="similarity">
    <text evidence="3 5">Belongs to the UDP-N-acetylglucosamine 2-epimerase family.</text>
</comment>
<evidence type="ECO:0000256" key="3">
    <source>
        <dbReference type="ARBA" id="ARBA00038209"/>
    </source>
</evidence>
<dbReference type="InterPro" id="IPR029767">
    <property type="entry name" value="WecB-like"/>
</dbReference>
<dbReference type="EMBL" id="CP008956">
    <property type="protein sequence ID" value="QJP99147.1"/>
    <property type="molecule type" value="Genomic_DNA"/>
</dbReference>
<feature type="domain" description="UDP-N-acetylglucosamine 2-epimerase" evidence="6">
    <location>
        <begin position="25"/>
        <end position="362"/>
    </location>
</feature>
<dbReference type="Gene3D" id="3.40.50.2000">
    <property type="entry name" value="Glycogen Phosphorylase B"/>
    <property type="match status" value="2"/>
</dbReference>
<comment type="catalytic activity">
    <reaction evidence="2">
        <text>UDP-N-acetyl-alpha-D-glucosamine = UDP-N-acetyl-alpha-D-mannosamine</text>
        <dbReference type="Rhea" id="RHEA:17213"/>
        <dbReference type="ChEBI" id="CHEBI:57705"/>
        <dbReference type="ChEBI" id="CHEBI:68623"/>
        <dbReference type="EC" id="5.1.3.14"/>
    </reaction>
</comment>
<dbReference type="EC" id="5.1.3.14" evidence="4"/>
<dbReference type="InterPro" id="IPR003331">
    <property type="entry name" value="UDP_GlcNAc_Epimerase_2_dom"/>
</dbReference>
<dbReference type="RefSeq" id="WP_017454310.1">
    <property type="nucleotide sequence ID" value="NZ_CP008956.1"/>
</dbReference>
<protein>
    <recommendedName>
        <fullName evidence="4">UDP-N-acetylglucosamine 2-epimerase (non-hydrolyzing)</fullName>
        <ecNumber evidence="4">5.1.3.14</ecNumber>
    </recommendedName>
</protein>
<accession>A0A6M3ZKF5</accession>
<evidence type="ECO:0000313" key="7">
    <source>
        <dbReference type="EMBL" id="QJP99147.1"/>
    </source>
</evidence>
<evidence type="ECO:0000256" key="5">
    <source>
        <dbReference type="RuleBase" id="RU003513"/>
    </source>
</evidence>
<gene>
    <name evidence="7" type="ORF">C798_02535</name>
</gene>
<evidence type="ECO:0000313" key="8">
    <source>
        <dbReference type="Proteomes" id="UP000501648"/>
    </source>
</evidence>
<dbReference type="PANTHER" id="PTHR43174:SF2">
    <property type="entry name" value="UDP-N-ACETYLGLUCOSAMINE 2-EPIMERASE"/>
    <property type="match status" value="1"/>
</dbReference>
<evidence type="ECO:0000256" key="4">
    <source>
        <dbReference type="ARBA" id="ARBA00038858"/>
    </source>
</evidence>
<evidence type="ECO:0000256" key="1">
    <source>
        <dbReference type="ARBA" id="ARBA00023235"/>
    </source>
</evidence>
<organism evidence="7 8">
    <name type="scientific">Herbaspirillum rubrisubalbicans Os34</name>
    <dbReference type="NCBI Taxonomy" id="1235827"/>
    <lineage>
        <taxon>Bacteria</taxon>
        <taxon>Pseudomonadati</taxon>
        <taxon>Pseudomonadota</taxon>
        <taxon>Betaproteobacteria</taxon>
        <taxon>Burkholderiales</taxon>
        <taxon>Oxalobacteraceae</taxon>
        <taxon>Herbaspirillum</taxon>
    </lineage>
</organism>
<dbReference type="Pfam" id="PF02350">
    <property type="entry name" value="Epimerase_2"/>
    <property type="match status" value="1"/>
</dbReference>
<dbReference type="PANTHER" id="PTHR43174">
    <property type="entry name" value="UDP-N-ACETYLGLUCOSAMINE 2-EPIMERASE"/>
    <property type="match status" value="1"/>
</dbReference>
<dbReference type="SUPFAM" id="SSF53756">
    <property type="entry name" value="UDP-Glycosyltransferase/glycogen phosphorylase"/>
    <property type="match status" value="1"/>
</dbReference>
<dbReference type="AlphaFoldDB" id="A0A6M3ZKF5"/>
<dbReference type="GO" id="GO:0008761">
    <property type="term" value="F:UDP-N-acetylglucosamine 2-epimerase activity"/>
    <property type="evidence" value="ECO:0007669"/>
    <property type="project" value="UniProtKB-EC"/>
</dbReference>
<keyword evidence="1 5" id="KW-0413">Isomerase</keyword>
<sequence length="371" mass="41245">MNKIKVACIFGTRPELIKMAPIIQKLSAAPEFEVASVCTGQHRELLTPLLEWFDLPVHHNMDVMRPGQNLNELAGRLMTEFGKLFAENHYDYVIGQGDTTSVVAAAWAAFHEKIPFLHVEAGLRTFDRNLPFPEEMNRVMVGRLASLHFAPTETSAENLRAEGVAEQDLFMIGNTVIDALQFTAERVGSDVPRSDNGRRMIFMTAHRRENFGEPLLRICSAVRAIVTKFSDVDVVFPVHPNPNVRNIVSSVLGDLPSVKLIDPVPYEQLVGYLLRSHFILTDSGGLQEEAPALGKPVLVLREETERPELVNLGGSLLVGSDEDRIVSEASRLLTDPEFYQKMVLGYSPYGDGKSAERLVEALRQRSVVQAS</sequence>
<evidence type="ECO:0000256" key="2">
    <source>
        <dbReference type="ARBA" id="ARBA00036080"/>
    </source>
</evidence>
<dbReference type="NCBIfam" id="TIGR00236">
    <property type="entry name" value="wecB"/>
    <property type="match status" value="1"/>
</dbReference>
<dbReference type="CDD" id="cd03786">
    <property type="entry name" value="GTB_UDP-GlcNAc_2-Epimerase"/>
    <property type="match status" value="1"/>
</dbReference>
<dbReference type="Proteomes" id="UP000501648">
    <property type="component" value="Chromosome"/>
</dbReference>
<name>A0A6M3ZKF5_9BURK</name>
<reference evidence="7 8" key="1">
    <citation type="journal article" date="2012" name="J. Bacteriol.">
        <title>Genome sequence of the pathogenic Herbaspirillum seropedicae strain Os34, isolated from rice roots.</title>
        <authorList>
            <person name="Ye W."/>
            <person name="Ye S."/>
            <person name="Liu J."/>
            <person name="Chang S."/>
            <person name="Chen M."/>
            <person name="Zhu B."/>
            <person name="Guo L."/>
            <person name="An Q."/>
        </authorList>
    </citation>
    <scope>NUCLEOTIDE SEQUENCE [LARGE SCALE GENOMIC DNA]</scope>
    <source>
        <strain evidence="7 8">Os34</strain>
    </source>
</reference>
<evidence type="ECO:0000259" key="6">
    <source>
        <dbReference type="Pfam" id="PF02350"/>
    </source>
</evidence>